<evidence type="ECO:0000313" key="2">
    <source>
        <dbReference type="Proteomes" id="UP001497535"/>
    </source>
</evidence>
<reference evidence="1" key="1">
    <citation type="submission" date="2023-11" db="EMBL/GenBank/DDBJ databases">
        <authorList>
            <person name="Poullet M."/>
        </authorList>
    </citation>
    <scope>NUCLEOTIDE SEQUENCE</scope>
    <source>
        <strain evidence="1">E1834</strain>
    </source>
</reference>
<sequence>MHVIKRKNEISIERLQLCEQYFLLMRNVEALLFDCHLNIAKTRKILDIPVSFDAALSISDDKTEIELYSGDEAQNDYDVFSLNGSKKTPSTDPTRRRPPNITETAENEAASNKTEYQKLGRIASNFRPFGILEPQSARIARKNIQSIFPLLCDAANIRYKVLALDQEMIRLTI</sequence>
<protein>
    <submittedName>
        <fullName evidence="1">Uncharacterized protein</fullName>
    </submittedName>
</protein>
<organism evidence="1 2">
    <name type="scientific">Meloidogyne enterolobii</name>
    <name type="common">Root-knot nematode worm</name>
    <name type="synonym">Meloidogyne mayaguensis</name>
    <dbReference type="NCBI Taxonomy" id="390850"/>
    <lineage>
        <taxon>Eukaryota</taxon>
        <taxon>Metazoa</taxon>
        <taxon>Ecdysozoa</taxon>
        <taxon>Nematoda</taxon>
        <taxon>Chromadorea</taxon>
        <taxon>Rhabditida</taxon>
        <taxon>Tylenchina</taxon>
        <taxon>Tylenchomorpha</taxon>
        <taxon>Tylenchoidea</taxon>
        <taxon>Meloidogynidae</taxon>
        <taxon>Meloidogyninae</taxon>
        <taxon>Meloidogyne</taxon>
    </lineage>
</organism>
<accession>A0ACB1A0Y7</accession>
<gene>
    <name evidence="1" type="ORF">MENTE1834_LOCUS31519</name>
</gene>
<dbReference type="EMBL" id="CAVMJV010000053">
    <property type="protein sequence ID" value="CAK5084136.1"/>
    <property type="molecule type" value="Genomic_DNA"/>
</dbReference>
<evidence type="ECO:0000313" key="1">
    <source>
        <dbReference type="EMBL" id="CAK5084136.1"/>
    </source>
</evidence>
<dbReference type="Proteomes" id="UP001497535">
    <property type="component" value="Unassembled WGS sequence"/>
</dbReference>
<keyword evidence="2" id="KW-1185">Reference proteome</keyword>
<proteinExistence type="predicted"/>
<comment type="caution">
    <text evidence="1">The sequence shown here is derived from an EMBL/GenBank/DDBJ whole genome shotgun (WGS) entry which is preliminary data.</text>
</comment>
<name>A0ACB1A0Y7_MELEN</name>